<evidence type="ECO:0000313" key="4">
    <source>
        <dbReference type="EMBL" id="KAI1719122.1"/>
    </source>
</evidence>
<keyword evidence="2" id="KW-0547">Nucleotide-binding</keyword>
<reference evidence="4" key="1">
    <citation type="submission" date="2022-01" db="EMBL/GenBank/DDBJ databases">
        <title>Genome Sequence Resource for Two Populations of Ditylenchus destructor, the Migratory Endoparasitic Phytonematode.</title>
        <authorList>
            <person name="Zhang H."/>
            <person name="Lin R."/>
            <person name="Xie B."/>
        </authorList>
    </citation>
    <scope>NUCLEOTIDE SEQUENCE</scope>
    <source>
        <strain evidence="4">BazhouSP</strain>
    </source>
</reference>
<evidence type="ECO:0000256" key="3">
    <source>
        <dbReference type="SAM" id="MobiDB-lite"/>
    </source>
</evidence>
<dbReference type="InterPro" id="IPR027417">
    <property type="entry name" value="P-loop_NTPase"/>
</dbReference>
<dbReference type="Proteomes" id="UP001201812">
    <property type="component" value="Unassembled WGS sequence"/>
</dbReference>
<dbReference type="AlphaFoldDB" id="A0AAD4N998"/>
<dbReference type="SMART" id="SM00173">
    <property type="entry name" value="RAS"/>
    <property type="match status" value="1"/>
</dbReference>
<dbReference type="GO" id="GO:0005525">
    <property type="term" value="F:GTP binding"/>
    <property type="evidence" value="ECO:0007669"/>
    <property type="project" value="InterPro"/>
</dbReference>
<gene>
    <name evidence="4" type="ORF">DdX_06249</name>
</gene>
<dbReference type="Pfam" id="PF00071">
    <property type="entry name" value="Ras"/>
    <property type="match status" value="1"/>
</dbReference>
<dbReference type="FunFam" id="3.40.50.300:FF:001462">
    <property type="entry name" value="Small GTP-binding protein, putative"/>
    <property type="match status" value="1"/>
</dbReference>
<dbReference type="PRINTS" id="PR00449">
    <property type="entry name" value="RASTRNSFRMNG"/>
</dbReference>
<evidence type="ECO:0000256" key="2">
    <source>
        <dbReference type="ARBA" id="ARBA00022741"/>
    </source>
</evidence>
<feature type="compositionally biased region" description="Polar residues" evidence="3">
    <location>
        <begin position="243"/>
        <end position="252"/>
    </location>
</feature>
<protein>
    <submittedName>
        <fullName evidence="4">Ras family domain-containing protein</fullName>
    </submittedName>
</protein>
<keyword evidence="5" id="KW-1185">Reference proteome</keyword>
<organism evidence="4 5">
    <name type="scientific">Ditylenchus destructor</name>
    <dbReference type="NCBI Taxonomy" id="166010"/>
    <lineage>
        <taxon>Eukaryota</taxon>
        <taxon>Metazoa</taxon>
        <taxon>Ecdysozoa</taxon>
        <taxon>Nematoda</taxon>
        <taxon>Chromadorea</taxon>
        <taxon>Rhabditida</taxon>
        <taxon>Tylenchina</taxon>
        <taxon>Tylenchomorpha</taxon>
        <taxon>Sphaerularioidea</taxon>
        <taxon>Anguinidae</taxon>
        <taxon>Anguininae</taxon>
        <taxon>Ditylenchus</taxon>
    </lineage>
</organism>
<dbReference type="NCBIfam" id="TIGR00231">
    <property type="entry name" value="small_GTP"/>
    <property type="match status" value="1"/>
</dbReference>
<dbReference type="SMART" id="SM00177">
    <property type="entry name" value="ARF"/>
    <property type="match status" value="1"/>
</dbReference>
<accession>A0AAD4N998</accession>
<dbReference type="InterPro" id="IPR005225">
    <property type="entry name" value="Small_GTP-bd"/>
</dbReference>
<sequence>MSRFQYSLSNIPPFTPPEKVSHLCDDFVSRTENFSPKGFSSVDVTQPCDSFKKRKSSYVSQIGSHIPRLPHRKHSQQAPAALDNRTGHRESMTSAVHYSTNNGTAHVVLSNNSPPRADTLLLCGNCATQMSRAAAVVSPDLTSARIAVRKSRRRRTKPIQHDITDSSSTGCSFSAGSVTLSDSSDSEGRLVFRMSSMADRSSNGSSRSNFTQVDENRSTVETVEVTPLKSSPPSSVTITSPSELTTPKSGAFSNLPEHCSKLPPRSKVIVLGNSGVGKTSIIYNHKYRSGLMTCNATIGASYMNFDLKVKGEPIQLQVWDTAGQERFRCMVPMYMRNADAAILVYDITDRKSFDEIEKWLHEISRCSNYEDPSIILVGNKADLKADREVAEGEGISKAAKINAKFYEISALDTEVIDCIFTMIAESIYERNHNSSSSSESTLPQSSEVIKLSPTRYQSDDDDWIVGNGCFRKFPKKVTRKCCTVS</sequence>
<feature type="region of interest" description="Disordered" evidence="3">
    <location>
        <begin position="198"/>
        <end position="252"/>
    </location>
</feature>
<comment type="similarity">
    <text evidence="1">Belongs to the small GTPase superfamily. Rab family.</text>
</comment>
<feature type="compositionally biased region" description="Low complexity" evidence="3">
    <location>
        <begin position="231"/>
        <end position="242"/>
    </location>
</feature>
<dbReference type="GO" id="GO:0003924">
    <property type="term" value="F:GTPase activity"/>
    <property type="evidence" value="ECO:0007669"/>
    <property type="project" value="InterPro"/>
</dbReference>
<dbReference type="SMART" id="SM00175">
    <property type="entry name" value="RAB"/>
    <property type="match status" value="1"/>
</dbReference>
<dbReference type="PROSITE" id="PS51419">
    <property type="entry name" value="RAB"/>
    <property type="match status" value="1"/>
</dbReference>
<dbReference type="Gene3D" id="3.40.50.300">
    <property type="entry name" value="P-loop containing nucleotide triphosphate hydrolases"/>
    <property type="match status" value="1"/>
</dbReference>
<dbReference type="InterPro" id="IPR001806">
    <property type="entry name" value="Small_GTPase"/>
</dbReference>
<feature type="compositionally biased region" description="Polar residues" evidence="3">
    <location>
        <begin position="198"/>
        <end position="213"/>
    </location>
</feature>
<evidence type="ECO:0000256" key="1">
    <source>
        <dbReference type="ARBA" id="ARBA00006270"/>
    </source>
</evidence>
<dbReference type="PROSITE" id="PS51421">
    <property type="entry name" value="RAS"/>
    <property type="match status" value="1"/>
</dbReference>
<dbReference type="SUPFAM" id="SSF52540">
    <property type="entry name" value="P-loop containing nucleoside triphosphate hydrolases"/>
    <property type="match status" value="1"/>
</dbReference>
<comment type="caution">
    <text evidence="4">The sequence shown here is derived from an EMBL/GenBank/DDBJ whole genome shotgun (WGS) entry which is preliminary data.</text>
</comment>
<dbReference type="SMART" id="SM00174">
    <property type="entry name" value="RHO"/>
    <property type="match status" value="1"/>
</dbReference>
<dbReference type="CDD" id="cd00154">
    <property type="entry name" value="Rab"/>
    <property type="match status" value="1"/>
</dbReference>
<dbReference type="PANTHER" id="PTHR47978">
    <property type="match status" value="1"/>
</dbReference>
<dbReference type="SMART" id="SM00176">
    <property type="entry name" value="RAN"/>
    <property type="match status" value="1"/>
</dbReference>
<proteinExistence type="inferred from homology"/>
<name>A0AAD4N998_9BILA</name>
<evidence type="ECO:0000313" key="5">
    <source>
        <dbReference type="Proteomes" id="UP001201812"/>
    </source>
</evidence>
<dbReference type="EMBL" id="JAKKPZ010000007">
    <property type="protein sequence ID" value="KAI1719122.1"/>
    <property type="molecule type" value="Genomic_DNA"/>
</dbReference>